<reference evidence="1 2" key="1">
    <citation type="submission" date="2012-06" db="EMBL/GenBank/DDBJ databases">
        <title>Finished chromosome of genome of Microcoleus sp. PCC 7113.</title>
        <authorList>
            <consortium name="US DOE Joint Genome Institute"/>
            <person name="Gugger M."/>
            <person name="Coursin T."/>
            <person name="Rippka R."/>
            <person name="Tandeau De Marsac N."/>
            <person name="Huntemann M."/>
            <person name="Wei C.-L."/>
            <person name="Han J."/>
            <person name="Detter J.C."/>
            <person name="Han C."/>
            <person name="Tapia R."/>
            <person name="Chen A."/>
            <person name="Kyrpides N."/>
            <person name="Mavromatis K."/>
            <person name="Markowitz V."/>
            <person name="Szeto E."/>
            <person name="Ivanova N."/>
            <person name="Pagani I."/>
            <person name="Pati A."/>
            <person name="Goodwin L."/>
            <person name="Nordberg H.P."/>
            <person name="Cantor M.N."/>
            <person name="Hua S.X."/>
            <person name="Woyke T."/>
            <person name="Kerfeld C.A."/>
        </authorList>
    </citation>
    <scope>NUCLEOTIDE SEQUENCE [LARGE SCALE GENOMIC DNA]</scope>
    <source>
        <strain evidence="1 2">PCC 7113</strain>
    </source>
</reference>
<dbReference type="KEGG" id="mic:Mic7113_3649"/>
<protein>
    <submittedName>
        <fullName evidence="1">Uncharacterized protein</fullName>
    </submittedName>
</protein>
<gene>
    <name evidence="1" type="ORF">Mic7113_3649</name>
</gene>
<accession>K9WHT3</accession>
<proteinExistence type="predicted"/>
<dbReference type="HOGENOM" id="CLU_3365886_0_0_3"/>
<organism evidence="1 2">
    <name type="scientific">Allocoleopsis franciscana PCC 7113</name>
    <dbReference type="NCBI Taxonomy" id="1173027"/>
    <lineage>
        <taxon>Bacteria</taxon>
        <taxon>Bacillati</taxon>
        <taxon>Cyanobacteriota</taxon>
        <taxon>Cyanophyceae</taxon>
        <taxon>Coleofasciculales</taxon>
        <taxon>Coleofasciculaceae</taxon>
        <taxon>Allocoleopsis</taxon>
        <taxon>Allocoleopsis franciscana</taxon>
    </lineage>
</organism>
<dbReference type="AlphaFoldDB" id="K9WHT3"/>
<name>K9WHT3_9CYAN</name>
<dbReference type="Proteomes" id="UP000010471">
    <property type="component" value="Chromosome"/>
</dbReference>
<evidence type="ECO:0000313" key="2">
    <source>
        <dbReference type="Proteomes" id="UP000010471"/>
    </source>
</evidence>
<evidence type="ECO:0000313" key="1">
    <source>
        <dbReference type="EMBL" id="AFZ19371.1"/>
    </source>
</evidence>
<sequence length="35" mass="4227">MSLTVTFVMGVCWRLLADLPKWRDEPDIKRNLRCY</sequence>
<keyword evidence="2" id="KW-1185">Reference proteome</keyword>
<dbReference type="EMBL" id="CP003630">
    <property type="protein sequence ID" value="AFZ19371.1"/>
    <property type="molecule type" value="Genomic_DNA"/>
</dbReference>